<protein>
    <submittedName>
        <fullName evidence="1">Uncharacterized protein</fullName>
    </submittedName>
</protein>
<reference evidence="1 2" key="1">
    <citation type="submission" date="2018-08" db="EMBL/GenBank/DDBJ databases">
        <title>Genome analysis of the thermophilic bacterium of the candidate phylum Aminicenantes from deep subsurface aquifer revealed its physiology and ecological role.</title>
        <authorList>
            <person name="Kadnikov V.V."/>
            <person name="Mardanov A.V."/>
            <person name="Beletsky A.V."/>
            <person name="Karnachuk O.V."/>
            <person name="Ravin N.V."/>
        </authorList>
    </citation>
    <scope>NUCLEOTIDE SEQUENCE [LARGE SCALE GENOMIC DNA]</scope>
    <source>
        <strain evidence="1">BY38</strain>
    </source>
</reference>
<evidence type="ECO:0000313" key="1">
    <source>
        <dbReference type="EMBL" id="RFT15337.1"/>
    </source>
</evidence>
<name>A0A3E2BL18_9BACT</name>
<dbReference type="EMBL" id="QUAH01000010">
    <property type="protein sequence ID" value="RFT15337.1"/>
    <property type="molecule type" value="Genomic_DNA"/>
</dbReference>
<proteinExistence type="predicted"/>
<sequence>MNEIEELMKVEVNNLPPLQPMLYDDLHQNVLKNLHLELGSGPVLYLISPSYSVLNTMPTEPVVDFLNKKENLLNYLKEYVIQNLSLYTVILEMSSYFIEQNNYLVLARFREKSSDGRKFELKFYTHEPKELLNNYKDKIYIGRDFIDLLNFKRKYWGVKDFIISVKEQYDRLLDKAEARIKNPLEYSSFFQEIKESVNEAYNESLLILQSLPPYPDLDKLSGKELIDINSQYREITHFLVELRDEVDEFENLLRFKKEADFVRYVTKFKKDLTNLISFLNIKINGVLGYRISTYKFKHS</sequence>
<dbReference type="AlphaFoldDB" id="A0A3E2BL18"/>
<gene>
    <name evidence="1" type="ORF">OP8BY_0446</name>
</gene>
<accession>A0A3E2BL18</accession>
<evidence type="ECO:0000313" key="2">
    <source>
        <dbReference type="Proteomes" id="UP000257323"/>
    </source>
</evidence>
<organism evidence="1 2">
    <name type="scientific">Candidatus Saccharicenans subterraneus</name>
    <dbReference type="NCBI Taxonomy" id="2508984"/>
    <lineage>
        <taxon>Bacteria</taxon>
        <taxon>Candidatus Aminicenantota</taxon>
        <taxon>Candidatus Aminicenantia</taxon>
        <taxon>Candidatus Aminicenantales</taxon>
        <taxon>Candidatus Saccharicenantaceae</taxon>
        <taxon>Candidatus Saccharicenans</taxon>
    </lineage>
</organism>
<comment type="caution">
    <text evidence="1">The sequence shown here is derived from an EMBL/GenBank/DDBJ whole genome shotgun (WGS) entry which is preliminary data.</text>
</comment>
<dbReference type="Proteomes" id="UP000257323">
    <property type="component" value="Unassembled WGS sequence"/>
</dbReference>